<dbReference type="InterPro" id="IPR009060">
    <property type="entry name" value="UBA-like_sf"/>
</dbReference>
<dbReference type="WBParaSite" id="sdigi.contig22.g1844.t1">
    <property type="protein sequence ID" value="sdigi.contig22.g1844.t1"/>
    <property type="gene ID" value="sdigi.contig22.g1844"/>
</dbReference>
<evidence type="ECO:0000313" key="3">
    <source>
        <dbReference type="Proteomes" id="UP000887581"/>
    </source>
</evidence>
<keyword evidence="3" id="KW-1185">Reference proteome</keyword>
<proteinExistence type="predicted"/>
<feature type="transmembrane region" description="Helical" evidence="1">
    <location>
        <begin position="21"/>
        <end position="39"/>
    </location>
</feature>
<keyword evidence="1" id="KW-0472">Membrane</keyword>
<dbReference type="SMART" id="SM00165">
    <property type="entry name" value="UBA"/>
    <property type="match status" value="1"/>
</dbReference>
<dbReference type="Pfam" id="PF00627">
    <property type="entry name" value="UBA"/>
    <property type="match status" value="1"/>
</dbReference>
<feature type="domain" description="UBA" evidence="2">
    <location>
        <begin position="139"/>
        <end position="180"/>
    </location>
</feature>
<evidence type="ECO:0000256" key="1">
    <source>
        <dbReference type="SAM" id="Phobius"/>
    </source>
</evidence>
<name>A0A915PKW4_9BILA</name>
<dbReference type="Proteomes" id="UP000887581">
    <property type="component" value="Unplaced"/>
</dbReference>
<protein>
    <submittedName>
        <fullName evidence="4">UBA domain-containing protein</fullName>
    </submittedName>
</protein>
<dbReference type="AlphaFoldDB" id="A0A915PKW4"/>
<evidence type="ECO:0000313" key="4">
    <source>
        <dbReference type="WBParaSite" id="sdigi.contig22.g1844.t1"/>
    </source>
</evidence>
<dbReference type="Gene3D" id="1.10.8.10">
    <property type="entry name" value="DNA helicase RuvA subunit, C-terminal domain"/>
    <property type="match status" value="1"/>
</dbReference>
<dbReference type="PROSITE" id="PS50030">
    <property type="entry name" value="UBA"/>
    <property type="match status" value="1"/>
</dbReference>
<dbReference type="InterPro" id="IPR015940">
    <property type="entry name" value="UBA"/>
</dbReference>
<keyword evidence="1" id="KW-1133">Transmembrane helix</keyword>
<keyword evidence="1" id="KW-0812">Transmembrane</keyword>
<dbReference type="SUPFAM" id="SSF46934">
    <property type="entry name" value="UBA-like"/>
    <property type="match status" value="1"/>
</dbReference>
<accession>A0A915PKW4</accession>
<sequence>MKTPKLYLIFLHPNLFELSKPILVAYAAGAISAVLYTQFFGKLNLLPHFFIQLFCSTSNPIGWLSQKFMECGEFGREGNILPVAATIERQRIDILDNYERRLIFGQMQRVYSSERARPNGSQLHFLNRLLGRGTSESVTPNEDQVRQLVDMGLGSREDVRQALQQCGNNASEAANLLLHNRR</sequence>
<organism evidence="3 4">
    <name type="scientific">Setaria digitata</name>
    <dbReference type="NCBI Taxonomy" id="48799"/>
    <lineage>
        <taxon>Eukaryota</taxon>
        <taxon>Metazoa</taxon>
        <taxon>Ecdysozoa</taxon>
        <taxon>Nematoda</taxon>
        <taxon>Chromadorea</taxon>
        <taxon>Rhabditida</taxon>
        <taxon>Spirurina</taxon>
        <taxon>Spiruromorpha</taxon>
        <taxon>Filarioidea</taxon>
        <taxon>Setariidae</taxon>
        <taxon>Setaria</taxon>
    </lineage>
</organism>
<evidence type="ECO:0000259" key="2">
    <source>
        <dbReference type="PROSITE" id="PS50030"/>
    </source>
</evidence>
<reference evidence="4" key="1">
    <citation type="submission" date="2022-11" db="UniProtKB">
        <authorList>
            <consortium name="WormBaseParasite"/>
        </authorList>
    </citation>
    <scope>IDENTIFICATION</scope>
</reference>